<dbReference type="Proteomes" id="UP000181942">
    <property type="component" value="Unassembled WGS sequence"/>
</dbReference>
<evidence type="ECO:0000313" key="4">
    <source>
        <dbReference type="Proteomes" id="UP000181942"/>
    </source>
</evidence>
<feature type="region of interest" description="Disordered" evidence="1">
    <location>
        <begin position="27"/>
        <end position="160"/>
    </location>
</feature>
<dbReference type="EMBL" id="FONR01000038">
    <property type="protein sequence ID" value="SFH02303.1"/>
    <property type="molecule type" value="Genomic_DNA"/>
</dbReference>
<gene>
    <name evidence="2" type="ORF">SAMN02787118_13817</name>
    <name evidence="3" type="ORF">SAMN02787118_13855</name>
</gene>
<evidence type="ECO:0000313" key="3">
    <source>
        <dbReference type="EMBL" id="SFH02303.1"/>
    </source>
</evidence>
<reference evidence="2 4" key="1">
    <citation type="submission" date="2016-10" db="EMBL/GenBank/DDBJ databases">
        <authorList>
            <person name="de Groot N.N."/>
        </authorList>
    </citation>
    <scope>NUCLEOTIDE SEQUENCE [LARGE SCALE GENOMIC DNA]</scope>
    <source>
        <strain evidence="2 4">OK461</strain>
    </source>
</reference>
<name>A0A1I2WLQ1_9ACTN</name>
<proteinExistence type="predicted"/>
<sequence length="246" mass="24675">MAGSAKPCGFAGERWLASPYRPSCGVWPAGSSSIPSTRGRCRRCCGRGSGPLRRRRPGPRSRPGRRAAAHRAGGRRRWPAGLEPGRGEQEGKGDAAPGQEQVEEDADARVDADGEDVTEGAETMSDGPSADRGVGTGEADAGDDHGAARDDAASSAESGFGGPRELVLGELFRSGLCVRVPSCGAVRDVLFGPDAFAVVVVAGAPAFGEGGDELQAAAALVGVGGVADAGGAEAAVVDLAGQRAAA</sequence>
<evidence type="ECO:0000256" key="1">
    <source>
        <dbReference type="SAM" id="MobiDB-lite"/>
    </source>
</evidence>
<evidence type="ECO:0000313" key="2">
    <source>
        <dbReference type="EMBL" id="SFH01669.1"/>
    </source>
</evidence>
<accession>A0A1I2WLQ1</accession>
<dbReference type="AlphaFoldDB" id="A0A1I2WLQ1"/>
<feature type="compositionally biased region" description="Basic residues" evidence="1">
    <location>
        <begin position="52"/>
        <end position="78"/>
    </location>
</feature>
<dbReference type="EMBL" id="FONR01000038">
    <property type="protein sequence ID" value="SFH01669.1"/>
    <property type="molecule type" value="Genomic_DNA"/>
</dbReference>
<organism evidence="2 4">
    <name type="scientific">Streptomyces mirabilis</name>
    <dbReference type="NCBI Taxonomy" id="68239"/>
    <lineage>
        <taxon>Bacteria</taxon>
        <taxon>Bacillati</taxon>
        <taxon>Actinomycetota</taxon>
        <taxon>Actinomycetes</taxon>
        <taxon>Kitasatosporales</taxon>
        <taxon>Streptomycetaceae</taxon>
        <taxon>Streptomyces</taxon>
    </lineage>
</organism>
<protein>
    <submittedName>
        <fullName evidence="2">Uncharacterized protein</fullName>
    </submittedName>
</protein>
<feature type="compositionally biased region" description="Basic and acidic residues" evidence="1">
    <location>
        <begin position="142"/>
        <end position="152"/>
    </location>
</feature>